<keyword evidence="1" id="KW-1133">Transmembrane helix</keyword>
<dbReference type="EMBL" id="UGSO01000001">
    <property type="protein sequence ID" value="SUB15159.1"/>
    <property type="molecule type" value="Genomic_DNA"/>
</dbReference>
<organism evidence="2 3">
    <name type="scientific">Enterobacter agglomerans</name>
    <name type="common">Erwinia herbicola</name>
    <name type="synonym">Pantoea agglomerans</name>
    <dbReference type="NCBI Taxonomy" id="549"/>
    <lineage>
        <taxon>Bacteria</taxon>
        <taxon>Pseudomonadati</taxon>
        <taxon>Pseudomonadota</taxon>
        <taxon>Gammaproteobacteria</taxon>
        <taxon>Enterobacterales</taxon>
        <taxon>Erwiniaceae</taxon>
        <taxon>Pantoea</taxon>
        <taxon>Pantoea agglomerans group</taxon>
    </lineage>
</organism>
<proteinExistence type="predicted"/>
<keyword evidence="3" id="KW-1185">Reference proteome</keyword>
<accession>A0A379AC92</accession>
<protein>
    <submittedName>
        <fullName evidence="2">Uncharacterized protein</fullName>
    </submittedName>
</protein>
<dbReference type="AlphaFoldDB" id="A0A379AC92"/>
<keyword evidence="1" id="KW-0472">Membrane</keyword>
<feature type="transmembrane region" description="Helical" evidence="1">
    <location>
        <begin position="12"/>
        <end position="32"/>
    </location>
</feature>
<dbReference type="Proteomes" id="UP000254640">
    <property type="component" value="Unassembled WGS sequence"/>
</dbReference>
<keyword evidence="1" id="KW-0812">Transmembrane</keyword>
<evidence type="ECO:0000313" key="2">
    <source>
        <dbReference type="EMBL" id="SUB15159.1"/>
    </source>
</evidence>
<reference evidence="2 3" key="1">
    <citation type="submission" date="2018-06" db="EMBL/GenBank/DDBJ databases">
        <authorList>
            <consortium name="Pathogen Informatics"/>
            <person name="Doyle S."/>
        </authorList>
    </citation>
    <scope>NUCLEOTIDE SEQUENCE [LARGE SCALE GENOMIC DNA]</scope>
    <source>
        <strain evidence="2 3">NCTC9381</strain>
    </source>
</reference>
<sequence length="88" mass="9867">MTNKISRNGLTLMVNFSVIALCLALSLNMFVTGLPQKIFYLVSYLSVASVLYGLVRRRVEFKENGFLYRPVCCADYLCPDSAVSGRFT</sequence>
<gene>
    <name evidence="2" type="ORF">NCTC9381_01025</name>
</gene>
<evidence type="ECO:0000256" key="1">
    <source>
        <dbReference type="SAM" id="Phobius"/>
    </source>
</evidence>
<evidence type="ECO:0000313" key="3">
    <source>
        <dbReference type="Proteomes" id="UP000254640"/>
    </source>
</evidence>
<feature type="transmembrane region" description="Helical" evidence="1">
    <location>
        <begin position="38"/>
        <end position="55"/>
    </location>
</feature>
<name>A0A379AC92_ENTAG</name>